<proteinExistence type="predicted"/>
<organism evidence="1 2">
    <name type="scientific">Novipirellula artificiosorum</name>
    <dbReference type="NCBI Taxonomy" id="2528016"/>
    <lineage>
        <taxon>Bacteria</taxon>
        <taxon>Pseudomonadati</taxon>
        <taxon>Planctomycetota</taxon>
        <taxon>Planctomycetia</taxon>
        <taxon>Pirellulales</taxon>
        <taxon>Pirellulaceae</taxon>
        <taxon>Novipirellula</taxon>
    </lineage>
</organism>
<evidence type="ECO:0000313" key="2">
    <source>
        <dbReference type="Proteomes" id="UP000319143"/>
    </source>
</evidence>
<keyword evidence="2" id="KW-1185">Reference proteome</keyword>
<reference evidence="1 2" key="1">
    <citation type="submission" date="2019-02" db="EMBL/GenBank/DDBJ databases">
        <title>Deep-cultivation of Planctomycetes and their phenomic and genomic characterization uncovers novel biology.</title>
        <authorList>
            <person name="Wiegand S."/>
            <person name="Jogler M."/>
            <person name="Boedeker C."/>
            <person name="Pinto D."/>
            <person name="Vollmers J."/>
            <person name="Rivas-Marin E."/>
            <person name="Kohn T."/>
            <person name="Peeters S.H."/>
            <person name="Heuer A."/>
            <person name="Rast P."/>
            <person name="Oberbeckmann S."/>
            <person name="Bunk B."/>
            <person name="Jeske O."/>
            <person name="Meyerdierks A."/>
            <person name="Storesund J.E."/>
            <person name="Kallscheuer N."/>
            <person name="Luecker S."/>
            <person name="Lage O.M."/>
            <person name="Pohl T."/>
            <person name="Merkel B.J."/>
            <person name="Hornburger P."/>
            <person name="Mueller R.-W."/>
            <person name="Bruemmer F."/>
            <person name="Labrenz M."/>
            <person name="Spormann A.M."/>
            <person name="Op Den Camp H."/>
            <person name="Overmann J."/>
            <person name="Amann R."/>
            <person name="Jetten M.S.M."/>
            <person name="Mascher T."/>
            <person name="Medema M.H."/>
            <person name="Devos D.P."/>
            <person name="Kaster A.-K."/>
            <person name="Ovreas L."/>
            <person name="Rohde M."/>
            <person name="Galperin M.Y."/>
            <person name="Jogler C."/>
        </authorList>
    </citation>
    <scope>NUCLEOTIDE SEQUENCE [LARGE SCALE GENOMIC DNA]</scope>
    <source>
        <strain evidence="1 2">Poly41</strain>
    </source>
</reference>
<name>A0A5C6D217_9BACT</name>
<accession>A0A5C6D217</accession>
<dbReference type="EMBL" id="SJPV01000026">
    <property type="protein sequence ID" value="TWU28949.1"/>
    <property type="molecule type" value="Genomic_DNA"/>
</dbReference>
<comment type="caution">
    <text evidence="1">The sequence shown here is derived from an EMBL/GenBank/DDBJ whole genome shotgun (WGS) entry which is preliminary data.</text>
</comment>
<dbReference type="AlphaFoldDB" id="A0A5C6D217"/>
<evidence type="ECO:0000313" key="1">
    <source>
        <dbReference type="EMBL" id="TWU28949.1"/>
    </source>
</evidence>
<protein>
    <submittedName>
        <fullName evidence="1">Uncharacterized protein</fullName>
    </submittedName>
</protein>
<gene>
    <name evidence="1" type="ORF">Poly41_68020</name>
</gene>
<sequence>MSNAAQDESSLQYHLLKLTIAGVYYAEGVLSH</sequence>
<dbReference type="Proteomes" id="UP000319143">
    <property type="component" value="Unassembled WGS sequence"/>
</dbReference>